<feature type="region of interest" description="Disordered" evidence="1">
    <location>
        <begin position="1"/>
        <end position="31"/>
    </location>
</feature>
<comment type="caution">
    <text evidence="2">The sequence shown here is derived from an EMBL/GenBank/DDBJ whole genome shotgun (WGS) entry which is preliminary data.</text>
</comment>
<evidence type="ECO:0000313" key="3">
    <source>
        <dbReference type="Proteomes" id="UP001143981"/>
    </source>
</evidence>
<keyword evidence="3" id="KW-1185">Reference proteome</keyword>
<feature type="compositionally biased region" description="Low complexity" evidence="1">
    <location>
        <begin position="64"/>
        <end position="80"/>
    </location>
</feature>
<sequence>MAAAVAATAETAIADSRGLRPTTSQGSARLLKTDKGTIVQLGSSPERRISIPSIDGVHADVSKEAASAPPEESAPAPVAPCRDPWAVPSPRSASSADVGSLLRQLEVDVERRTVSDDELLAPDAHAHARAHAPASVAVHVVADDSSDWNSDFSSPTSWRPPVLAARAADSSRLKDRAVDRGVLEAQHRILQQEKYLMQISNLSGSLAKLRPLILRCLVFELPERAIQIGTTTFVSGLREPCGSIEPSVEEERLWELWRQAEALLTIMDNDAMPLGPAGNRLTLSKKRAIMLAFCDWEQYSLYVQDAWDSARRGIAQPDRRASIASSLRPPASGVLGRFSLSRNRKPRRRSVVGVAPASLQRIADMAQALQEECEQLLALMSPLYRETLATTRALSFPAIAAAADVSTAADAGTAADIAGDVAEKAPSVAPTASSLPATSCASCPSLATPRP</sequence>
<organism evidence="2 3">
    <name type="scientific">Coemansia biformis</name>
    <dbReference type="NCBI Taxonomy" id="1286918"/>
    <lineage>
        <taxon>Eukaryota</taxon>
        <taxon>Fungi</taxon>
        <taxon>Fungi incertae sedis</taxon>
        <taxon>Zoopagomycota</taxon>
        <taxon>Kickxellomycotina</taxon>
        <taxon>Kickxellomycetes</taxon>
        <taxon>Kickxellales</taxon>
        <taxon>Kickxellaceae</taxon>
        <taxon>Coemansia</taxon>
    </lineage>
</organism>
<protein>
    <submittedName>
        <fullName evidence="2">Uncharacterized protein</fullName>
    </submittedName>
</protein>
<dbReference type="AlphaFoldDB" id="A0A9W7Y8B4"/>
<name>A0A9W7Y8B4_9FUNG</name>
<feature type="compositionally biased region" description="Low complexity" evidence="1">
    <location>
        <begin position="1"/>
        <end position="14"/>
    </location>
</feature>
<gene>
    <name evidence="2" type="ORF">LPJ61_004945</name>
</gene>
<proteinExistence type="predicted"/>
<reference evidence="2" key="1">
    <citation type="submission" date="2022-07" db="EMBL/GenBank/DDBJ databases">
        <title>Phylogenomic reconstructions and comparative analyses of Kickxellomycotina fungi.</title>
        <authorList>
            <person name="Reynolds N.K."/>
            <person name="Stajich J.E."/>
            <person name="Barry K."/>
            <person name="Grigoriev I.V."/>
            <person name="Crous P."/>
            <person name="Smith M.E."/>
        </authorList>
    </citation>
    <scope>NUCLEOTIDE SEQUENCE</scope>
    <source>
        <strain evidence="2">BCRC 34381</strain>
    </source>
</reference>
<dbReference type="OrthoDB" id="5566373at2759"/>
<feature type="region of interest" description="Disordered" evidence="1">
    <location>
        <begin position="62"/>
        <end position="99"/>
    </location>
</feature>
<feature type="compositionally biased region" description="Polar residues" evidence="1">
    <location>
        <begin position="430"/>
        <end position="442"/>
    </location>
</feature>
<evidence type="ECO:0000313" key="2">
    <source>
        <dbReference type="EMBL" id="KAJ1726819.1"/>
    </source>
</evidence>
<dbReference type="Proteomes" id="UP001143981">
    <property type="component" value="Unassembled WGS sequence"/>
</dbReference>
<feature type="region of interest" description="Disordered" evidence="1">
    <location>
        <begin position="426"/>
        <end position="451"/>
    </location>
</feature>
<accession>A0A9W7Y8B4</accession>
<dbReference type="EMBL" id="JANBOI010001356">
    <property type="protein sequence ID" value="KAJ1726819.1"/>
    <property type="molecule type" value="Genomic_DNA"/>
</dbReference>
<evidence type="ECO:0000256" key="1">
    <source>
        <dbReference type="SAM" id="MobiDB-lite"/>
    </source>
</evidence>